<dbReference type="PRINTS" id="PR01176">
    <property type="entry name" value="GABABRECEPTR"/>
</dbReference>
<keyword evidence="6" id="KW-0675">Receptor</keyword>
<organism evidence="12 13">
    <name type="scientific">Henosepilachna vigintioctopunctata</name>
    <dbReference type="NCBI Taxonomy" id="420089"/>
    <lineage>
        <taxon>Eukaryota</taxon>
        <taxon>Metazoa</taxon>
        <taxon>Ecdysozoa</taxon>
        <taxon>Arthropoda</taxon>
        <taxon>Hexapoda</taxon>
        <taxon>Insecta</taxon>
        <taxon>Pterygota</taxon>
        <taxon>Neoptera</taxon>
        <taxon>Endopterygota</taxon>
        <taxon>Coleoptera</taxon>
        <taxon>Polyphaga</taxon>
        <taxon>Cucujiformia</taxon>
        <taxon>Coccinelloidea</taxon>
        <taxon>Coccinellidae</taxon>
        <taxon>Epilachninae</taxon>
        <taxon>Epilachnini</taxon>
        <taxon>Henosepilachna</taxon>
    </lineage>
</organism>
<feature type="transmembrane region" description="Helical" evidence="10">
    <location>
        <begin position="398"/>
        <end position="421"/>
    </location>
</feature>
<evidence type="ECO:0000313" key="13">
    <source>
        <dbReference type="Proteomes" id="UP001431783"/>
    </source>
</evidence>
<keyword evidence="13" id="KW-1185">Reference proteome</keyword>
<keyword evidence="9" id="KW-0175">Coiled coil</keyword>
<dbReference type="PANTHER" id="PTHR10519:SF46">
    <property type="entry name" value="METABOTROPIC GABA-B RECEPTOR SUBTYPE 3, ISOFORM A"/>
    <property type="match status" value="1"/>
</dbReference>
<keyword evidence="3 10" id="KW-1133">Transmembrane helix</keyword>
<feature type="transmembrane region" description="Helical" evidence="10">
    <location>
        <begin position="225"/>
        <end position="245"/>
    </location>
</feature>
<evidence type="ECO:0000313" key="12">
    <source>
        <dbReference type="EMBL" id="KAK9885644.1"/>
    </source>
</evidence>
<feature type="transmembrane region" description="Helical" evidence="10">
    <location>
        <begin position="265"/>
        <end position="286"/>
    </location>
</feature>
<sequence>MYGGDYIWIMQHQQEKWWEFSEEKDECSAVHLNQATDGLVLVSDLNTDSDNEVSEPRMNQTYLRKSIMALSTNIISTYIDYVYDAVWAIALALRGNRLIECNKSIYYYEDRRPAVQQFMNAMESINFLGLSGPVKFVGPDRVGDTLLTQIQGGKSVRIAIYDSRRNKLTFDCRNCFNISWMYGRVPVAQRLLKVVVLRVPVILYYIVCSFLRFRRVKNLKLFSPTLNNVAVCGCICVYCSVILMGTDEVFEVTQKYFTEVCTAKAYLLSSGFSMVFGSIFAKTYRVHKLFNNCRTSVVKTRFLKDKLLIIFILFPMMIDAIILILWIVVDPMQRRLHNLTIETFYEIGVAHQKQVEFCGSNNTSGWYLALYGYKCFMVIIGIFMAWENRRLKIPSLDDFQYIGICVYSALFAAIMLILSNFLAENVILSYLTSSCSVILAASLTLLLLFLPQFKIILGTVKNDDLIMRSMGLKFECNTRRLIHKDQKELLHRLEIQNRVFKCELEVLDEEIKYLENLLKSSNNSKESTSDIYTISKPNYLKMPDSTYGRASWPTSYIQSSSNEHFSSENRLNETFFERLRIFGRLKKFLDSLSSVSDSESKKSMEDGVMPAQQMDDWQHNRDDTVVSMEVRQISQVHSDAMLI</sequence>
<comment type="subcellular location">
    <subcellularLocation>
        <location evidence="1">Membrane</location>
        <topology evidence="1">Multi-pass membrane protein</topology>
    </subcellularLocation>
</comment>
<feature type="transmembrane region" description="Helical" evidence="10">
    <location>
        <begin position="307"/>
        <end position="329"/>
    </location>
</feature>
<feature type="transmembrane region" description="Helical" evidence="10">
    <location>
        <begin position="366"/>
        <end position="386"/>
    </location>
</feature>
<dbReference type="GO" id="GO:0007214">
    <property type="term" value="P:gamma-aminobutyric acid signaling pathway"/>
    <property type="evidence" value="ECO:0007669"/>
    <property type="project" value="TreeGrafter"/>
</dbReference>
<dbReference type="Pfam" id="PF00003">
    <property type="entry name" value="7tm_3"/>
    <property type="match status" value="1"/>
</dbReference>
<gene>
    <name evidence="12" type="ORF">WA026_012408</name>
</gene>
<feature type="transmembrane region" description="Helical" evidence="10">
    <location>
        <begin position="427"/>
        <end position="450"/>
    </location>
</feature>
<dbReference type="PROSITE" id="PS50259">
    <property type="entry name" value="G_PROTEIN_RECEP_F3_4"/>
    <property type="match status" value="1"/>
</dbReference>
<dbReference type="AlphaFoldDB" id="A0AAW1V196"/>
<reference evidence="12 13" key="1">
    <citation type="submission" date="2023-03" db="EMBL/GenBank/DDBJ databases">
        <title>Genome insight into feeding habits of ladybird beetles.</title>
        <authorList>
            <person name="Li H.-S."/>
            <person name="Huang Y.-H."/>
            <person name="Pang H."/>
        </authorList>
    </citation>
    <scope>NUCLEOTIDE SEQUENCE [LARGE SCALE GENOMIC DNA]</scope>
    <source>
        <strain evidence="12">SYSU_2023b</strain>
        <tissue evidence="12">Whole body</tissue>
    </source>
</reference>
<evidence type="ECO:0000256" key="10">
    <source>
        <dbReference type="SAM" id="Phobius"/>
    </source>
</evidence>
<keyword evidence="8" id="KW-0807">Transducer</keyword>
<dbReference type="PANTHER" id="PTHR10519">
    <property type="entry name" value="GABA-B RECEPTOR"/>
    <property type="match status" value="1"/>
</dbReference>
<evidence type="ECO:0000256" key="4">
    <source>
        <dbReference type="ARBA" id="ARBA00023040"/>
    </source>
</evidence>
<dbReference type="GO" id="GO:0004965">
    <property type="term" value="F:G protein-coupled GABA receptor activity"/>
    <property type="evidence" value="ECO:0007669"/>
    <property type="project" value="InterPro"/>
</dbReference>
<evidence type="ECO:0000256" key="8">
    <source>
        <dbReference type="ARBA" id="ARBA00023224"/>
    </source>
</evidence>
<dbReference type="PRINTS" id="PR01177">
    <property type="entry name" value="GABAB1RECPTR"/>
</dbReference>
<name>A0AAW1V196_9CUCU</name>
<evidence type="ECO:0000256" key="2">
    <source>
        <dbReference type="ARBA" id="ARBA00022692"/>
    </source>
</evidence>
<dbReference type="InterPro" id="IPR002455">
    <property type="entry name" value="GPCR3_GABA-B"/>
</dbReference>
<keyword evidence="4" id="KW-0297">G-protein coupled receptor</keyword>
<dbReference type="EMBL" id="JARQZJ010000096">
    <property type="protein sequence ID" value="KAK9885644.1"/>
    <property type="molecule type" value="Genomic_DNA"/>
</dbReference>
<feature type="coiled-coil region" evidence="9">
    <location>
        <begin position="490"/>
        <end position="524"/>
    </location>
</feature>
<evidence type="ECO:0000256" key="5">
    <source>
        <dbReference type="ARBA" id="ARBA00023136"/>
    </source>
</evidence>
<evidence type="ECO:0000259" key="11">
    <source>
        <dbReference type="PROSITE" id="PS50259"/>
    </source>
</evidence>
<feature type="transmembrane region" description="Helical" evidence="10">
    <location>
        <begin position="191"/>
        <end position="213"/>
    </location>
</feature>
<keyword evidence="2 10" id="KW-0812">Transmembrane</keyword>
<dbReference type="InterPro" id="IPR028082">
    <property type="entry name" value="Peripla_BP_I"/>
</dbReference>
<keyword evidence="5 10" id="KW-0472">Membrane</keyword>
<evidence type="ECO:0000256" key="7">
    <source>
        <dbReference type="ARBA" id="ARBA00023180"/>
    </source>
</evidence>
<proteinExistence type="predicted"/>
<accession>A0AAW1V196</accession>
<dbReference type="GO" id="GO:0038039">
    <property type="term" value="C:G protein-coupled receptor heterodimeric complex"/>
    <property type="evidence" value="ECO:0007669"/>
    <property type="project" value="TreeGrafter"/>
</dbReference>
<feature type="domain" description="G-protein coupled receptors family 3 profile" evidence="11">
    <location>
        <begin position="260"/>
        <end position="457"/>
    </location>
</feature>
<dbReference type="InterPro" id="IPR017978">
    <property type="entry name" value="GPCR_3_C"/>
</dbReference>
<evidence type="ECO:0000256" key="1">
    <source>
        <dbReference type="ARBA" id="ARBA00004141"/>
    </source>
</evidence>
<keyword evidence="7" id="KW-0325">Glycoprotein</keyword>
<protein>
    <recommendedName>
        <fullName evidence="11">G-protein coupled receptors family 3 profile domain-containing protein</fullName>
    </recommendedName>
</protein>
<dbReference type="Proteomes" id="UP001431783">
    <property type="component" value="Unassembled WGS sequence"/>
</dbReference>
<evidence type="ECO:0000256" key="3">
    <source>
        <dbReference type="ARBA" id="ARBA00022989"/>
    </source>
</evidence>
<dbReference type="CDD" id="cd15047">
    <property type="entry name" value="7tmC_GABA-B-like"/>
    <property type="match status" value="1"/>
</dbReference>
<evidence type="ECO:0000256" key="6">
    <source>
        <dbReference type="ARBA" id="ARBA00023170"/>
    </source>
</evidence>
<dbReference type="SUPFAM" id="SSF53822">
    <property type="entry name" value="Periplasmic binding protein-like I"/>
    <property type="match status" value="1"/>
</dbReference>
<comment type="caution">
    <text evidence="12">The sequence shown here is derived from an EMBL/GenBank/DDBJ whole genome shotgun (WGS) entry which is preliminary data.</text>
</comment>
<dbReference type="Gene3D" id="3.40.50.2300">
    <property type="match status" value="1"/>
</dbReference>
<evidence type="ECO:0000256" key="9">
    <source>
        <dbReference type="SAM" id="Coils"/>
    </source>
</evidence>